<feature type="region of interest" description="Disordered" evidence="1">
    <location>
        <begin position="184"/>
        <end position="208"/>
    </location>
</feature>
<dbReference type="InterPro" id="IPR001849">
    <property type="entry name" value="PH_domain"/>
</dbReference>
<feature type="region of interest" description="Disordered" evidence="1">
    <location>
        <begin position="1"/>
        <end position="28"/>
    </location>
</feature>
<feature type="region of interest" description="Disordered" evidence="1">
    <location>
        <begin position="725"/>
        <end position="839"/>
    </location>
</feature>
<dbReference type="CDD" id="cd00821">
    <property type="entry name" value="PH"/>
    <property type="match status" value="1"/>
</dbReference>
<evidence type="ECO:0000259" key="2">
    <source>
        <dbReference type="PROSITE" id="PS50003"/>
    </source>
</evidence>
<evidence type="ECO:0000313" key="4">
    <source>
        <dbReference type="Proteomes" id="UP000053201"/>
    </source>
</evidence>
<feature type="region of interest" description="Disordered" evidence="1">
    <location>
        <begin position="607"/>
        <end position="638"/>
    </location>
</feature>
<feature type="region of interest" description="Disordered" evidence="1">
    <location>
        <begin position="900"/>
        <end position="919"/>
    </location>
</feature>
<dbReference type="AlphaFoldDB" id="A0A0L0HCU1"/>
<feature type="domain" description="PH" evidence="2">
    <location>
        <begin position="321"/>
        <end position="515"/>
    </location>
</feature>
<dbReference type="RefSeq" id="XP_016606774.1">
    <property type="nucleotide sequence ID" value="XM_016754624.1"/>
</dbReference>
<dbReference type="EMBL" id="KQ257460">
    <property type="protein sequence ID" value="KNC98734.1"/>
    <property type="molecule type" value="Genomic_DNA"/>
</dbReference>
<dbReference type="eggNOG" id="ENOG502S7V6">
    <property type="taxonomic scope" value="Eukaryota"/>
</dbReference>
<accession>A0A0L0HCU1</accession>
<sequence>MSEGATMRELVSTTARDGDPSSPHQRQSIASYYTDMTFPTLTQALRIRTSAHFEARDSNWSGSPSLISAPSDFVSEPRSSLAASFTYDKDGEQAYFMLMQQQQQLQQQQPANPISGRLTGSTPRRSIIKTAAKQRSRSRPMSRVSEDASALKGSIGELEINTELHPTSDIEAKQYIAGAPHSTRYREAPGKESGSDNSQRDSVLPSAESQKIPALNYYSLPSPKFVSMVNLPDVAQPKYAETRSSASFGMTPVSAQDGVTPPISPPDSALLPTPSVSISSPSVTNGTVTSASQSDTTIDSRGNMMHSVMQSLFPSSLGAISPVFSGHLYKLGRNKRWQWRLLRFDGTLLTCLGTSKIKLPRKTAAVLSSTTNTTYIPIPNAQPMPLLTSALLADEHHSPLTTNAGSPVSKWVHLPKWTIHIGSVTHISLLKRTKNRRMYQPVDLPIDGASPKSTTAGGDGKSEAGTQPERTTPAWFGNAKKCFVIRTNDGKNYILRAKKNEDLERWLFVLVAMWRVVRAGIADGSTQLSQRQSVSLGGDMWMDTIGRIRRHVSFVPPPIEHSVEYPQGRRRSTSEPAPVDMLAIMSSSSSKSGRMSVASNRISVDHAMRQRRESQQRQAAPKSAPIPEEGPLSANVVDDDKSWIHDVDLVTSGAQITPIDVTSDSDPKGDSGSSVRPITVFSVTIMQQLDELARDLRGAQQRQLELSKLGVKTGMVTLPWYPERKDSLPEVTGAPNVVTHGRPTNRRMEDRRGERRSPVKQHQPMPAPGQGRDRVLEHSREDERPMEQPQERGHPYEEQQPEALQDITYPPRLESKNSHFLRGGKGKNKLAQKGSSDDDVVATRRETVVTYHPDDAANTHHVTVSENGSIKADSPPVTATNMPTQPIKPSRLKTLQSTPTITWAPLPPSISSGNAEKRVPRSSASISQAVADAWRSSLASLIEHDKGVRVSVSGEAPGELSLDRWIEMRRRQVDWSRVEVSTGQGTI</sequence>
<feature type="compositionally biased region" description="Basic and acidic residues" evidence="1">
    <location>
        <begin position="771"/>
        <end position="797"/>
    </location>
</feature>
<organism evidence="3 4">
    <name type="scientific">Spizellomyces punctatus (strain DAOM BR117)</name>
    <dbReference type="NCBI Taxonomy" id="645134"/>
    <lineage>
        <taxon>Eukaryota</taxon>
        <taxon>Fungi</taxon>
        <taxon>Fungi incertae sedis</taxon>
        <taxon>Chytridiomycota</taxon>
        <taxon>Chytridiomycota incertae sedis</taxon>
        <taxon>Chytridiomycetes</taxon>
        <taxon>Spizellomycetales</taxon>
        <taxon>Spizellomycetaceae</taxon>
        <taxon>Spizellomyces</taxon>
    </lineage>
</organism>
<feature type="region of interest" description="Disordered" evidence="1">
    <location>
        <begin position="865"/>
        <end position="894"/>
    </location>
</feature>
<dbReference type="Proteomes" id="UP000053201">
    <property type="component" value="Unassembled WGS sequence"/>
</dbReference>
<dbReference type="OrthoDB" id="2412252at2759"/>
<reference evidence="3 4" key="1">
    <citation type="submission" date="2009-08" db="EMBL/GenBank/DDBJ databases">
        <title>The Genome Sequence of Spizellomyces punctatus strain DAOM BR117.</title>
        <authorList>
            <consortium name="The Broad Institute Genome Sequencing Platform"/>
            <person name="Russ C."/>
            <person name="Cuomo C."/>
            <person name="Shea T."/>
            <person name="Young S.K."/>
            <person name="Zeng Q."/>
            <person name="Koehrsen M."/>
            <person name="Haas B."/>
            <person name="Borodovsky M."/>
            <person name="Guigo R."/>
            <person name="Alvarado L."/>
            <person name="Berlin A."/>
            <person name="Bochicchio J."/>
            <person name="Borenstein D."/>
            <person name="Chapman S."/>
            <person name="Chen Z."/>
            <person name="Engels R."/>
            <person name="Freedman E."/>
            <person name="Gellesch M."/>
            <person name="Goldberg J."/>
            <person name="Griggs A."/>
            <person name="Gujja S."/>
            <person name="Heiman D."/>
            <person name="Hepburn T."/>
            <person name="Howarth C."/>
            <person name="Jen D."/>
            <person name="Larson L."/>
            <person name="Lewis B."/>
            <person name="Mehta T."/>
            <person name="Park D."/>
            <person name="Pearson M."/>
            <person name="Roberts A."/>
            <person name="Saif S."/>
            <person name="Shenoy N."/>
            <person name="Sisk P."/>
            <person name="Stolte C."/>
            <person name="Sykes S."/>
            <person name="Thomson T."/>
            <person name="Walk T."/>
            <person name="White J."/>
            <person name="Yandava C."/>
            <person name="Burger G."/>
            <person name="Gray M.W."/>
            <person name="Holland P.W.H."/>
            <person name="King N."/>
            <person name="Lang F.B.F."/>
            <person name="Roger A.J."/>
            <person name="Ruiz-Trillo I."/>
            <person name="Lander E."/>
            <person name="Nusbaum C."/>
        </authorList>
    </citation>
    <scope>NUCLEOTIDE SEQUENCE [LARGE SCALE GENOMIC DNA]</scope>
    <source>
        <strain evidence="3 4">DAOM BR117</strain>
    </source>
</reference>
<feature type="compositionally biased region" description="Basic and acidic residues" evidence="1">
    <location>
        <begin position="184"/>
        <end position="194"/>
    </location>
</feature>
<feature type="compositionally biased region" description="Basic and acidic residues" evidence="1">
    <location>
        <begin position="746"/>
        <end position="757"/>
    </location>
</feature>
<feature type="region of interest" description="Disordered" evidence="1">
    <location>
        <begin position="111"/>
        <end position="150"/>
    </location>
</feature>
<evidence type="ECO:0000256" key="1">
    <source>
        <dbReference type="SAM" id="MobiDB-lite"/>
    </source>
</evidence>
<evidence type="ECO:0000313" key="3">
    <source>
        <dbReference type="EMBL" id="KNC98734.1"/>
    </source>
</evidence>
<protein>
    <recommendedName>
        <fullName evidence="2">PH domain-containing protein</fullName>
    </recommendedName>
</protein>
<feature type="region of interest" description="Disordered" evidence="1">
    <location>
        <begin position="442"/>
        <end position="473"/>
    </location>
</feature>
<name>A0A0L0HCU1_SPIPD</name>
<dbReference type="SUPFAM" id="SSF50729">
    <property type="entry name" value="PH domain-like"/>
    <property type="match status" value="1"/>
</dbReference>
<dbReference type="InParanoid" id="A0A0L0HCU1"/>
<gene>
    <name evidence="3" type="ORF">SPPG_06412</name>
</gene>
<dbReference type="PROSITE" id="PS50003">
    <property type="entry name" value="PH_DOMAIN"/>
    <property type="match status" value="1"/>
</dbReference>
<dbReference type="GeneID" id="27689720"/>
<keyword evidence="4" id="KW-1185">Reference proteome</keyword>
<dbReference type="VEuPathDB" id="FungiDB:SPPG_06412"/>
<proteinExistence type="predicted"/>